<dbReference type="Proteomes" id="UP001497516">
    <property type="component" value="Chromosome 10"/>
</dbReference>
<sequence length="212" mass="22832">MTLHATAATSVPPAAAAGGNTNNSINIQYSPKITHEQFWLRVQSIPSTIQFRLTHPSSSDPAAISVADIGESQFLDGVDDKSHEVVSQLLKCSPLAARMEYEDREALIWEIIDATCDIIIDNGGGVGSAISKIWIVNVEIEQEQSGGNSGYEDGGRETQNGAGLNGVEKEADETASLCRCAICCKGIPVTWSKDYCPDKNCPSRRVEFNSNE</sequence>
<name>A0AAV2CV91_9ROSI</name>
<dbReference type="AlphaFoldDB" id="A0AAV2CV91"/>
<dbReference type="EMBL" id="OZ034814">
    <property type="protein sequence ID" value="CAL1360086.1"/>
    <property type="molecule type" value="Genomic_DNA"/>
</dbReference>
<proteinExistence type="predicted"/>
<keyword evidence="3" id="KW-1185">Reference proteome</keyword>
<organism evidence="2 3">
    <name type="scientific">Linum trigynum</name>
    <dbReference type="NCBI Taxonomy" id="586398"/>
    <lineage>
        <taxon>Eukaryota</taxon>
        <taxon>Viridiplantae</taxon>
        <taxon>Streptophyta</taxon>
        <taxon>Embryophyta</taxon>
        <taxon>Tracheophyta</taxon>
        <taxon>Spermatophyta</taxon>
        <taxon>Magnoliopsida</taxon>
        <taxon>eudicotyledons</taxon>
        <taxon>Gunneridae</taxon>
        <taxon>Pentapetalae</taxon>
        <taxon>rosids</taxon>
        <taxon>fabids</taxon>
        <taxon>Malpighiales</taxon>
        <taxon>Linaceae</taxon>
        <taxon>Linum</taxon>
    </lineage>
</organism>
<feature type="compositionally biased region" description="Low complexity" evidence="1">
    <location>
        <begin position="1"/>
        <end position="19"/>
    </location>
</feature>
<feature type="region of interest" description="Disordered" evidence="1">
    <location>
        <begin position="1"/>
        <end position="21"/>
    </location>
</feature>
<gene>
    <name evidence="2" type="ORF">LTRI10_LOCUS7544</name>
</gene>
<reference evidence="2 3" key="1">
    <citation type="submission" date="2024-04" db="EMBL/GenBank/DDBJ databases">
        <authorList>
            <person name="Fracassetti M."/>
        </authorList>
    </citation>
    <scope>NUCLEOTIDE SEQUENCE [LARGE SCALE GENOMIC DNA]</scope>
</reference>
<evidence type="ECO:0000313" key="3">
    <source>
        <dbReference type="Proteomes" id="UP001497516"/>
    </source>
</evidence>
<evidence type="ECO:0000256" key="1">
    <source>
        <dbReference type="SAM" id="MobiDB-lite"/>
    </source>
</evidence>
<evidence type="ECO:0000313" key="2">
    <source>
        <dbReference type="EMBL" id="CAL1360086.1"/>
    </source>
</evidence>
<accession>A0AAV2CV91</accession>
<protein>
    <submittedName>
        <fullName evidence="2">Uncharacterized protein</fullName>
    </submittedName>
</protein>